<reference evidence="2" key="1">
    <citation type="submission" date="2018-05" db="EMBL/GenBank/DDBJ databases">
        <authorList>
            <person name="Lanie J.A."/>
            <person name="Ng W.-L."/>
            <person name="Kazmierczak K.M."/>
            <person name="Andrzejewski T.M."/>
            <person name="Davidsen T.M."/>
            <person name="Wayne K.J."/>
            <person name="Tettelin H."/>
            <person name="Glass J.I."/>
            <person name="Rusch D."/>
            <person name="Podicherti R."/>
            <person name="Tsui H.-C.T."/>
            <person name="Winkler M.E."/>
        </authorList>
    </citation>
    <scope>NUCLEOTIDE SEQUENCE</scope>
</reference>
<organism evidence="2">
    <name type="scientific">marine metagenome</name>
    <dbReference type="NCBI Taxonomy" id="408172"/>
    <lineage>
        <taxon>unclassified sequences</taxon>
        <taxon>metagenomes</taxon>
        <taxon>ecological metagenomes</taxon>
    </lineage>
</organism>
<dbReference type="Pfam" id="PF22422">
    <property type="entry name" value="MGH1-like_GH"/>
    <property type="match status" value="1"/>
</dbReference>
<evidence type="ECO:0000259" key="1">
    <source>
        <dbReference type="Pfam" id="PF22422"/>
    </source>
</evidence>
<feature type="non-terminal residue" evidence="2">
    <location>
        <position position="1"/>
    </location>
</feature>
<sequence>PMPNVPCSREDGSMNMISAHGKECGTAPIWGMPFMVIFSIYQRCGDLDWLKSLYPYLQEYLEWWIENRTDENGWFFAACSWESGQDASKRFLVADHNPGAASEFVRTVDITAAMGHAFSTMGYFAELLNNDEAIGHWNGLASEQMKNISSMFVDGWYRDIDGRTNKPIILKDYFDVMMFTPVAFNMANSDEIDQLISMFDYFKENQRHWLEWPSFMQVFSEAAWYAGNRKYISDLVADIADRIYNHIDKNKVLPVGHHQSELPEEYNYRIPGVSNEYWPIDLDNGNPGGCENYGWGATMPVLIIRNIIGFRELNNENKKGFSLSPSVPNDLFIAGRTYGISKINFRELNFSISYTIGGSNNIEVKMRFSKNVQYRIVLEDEKGKDLSLLQNDDTIKIKVENFQSFNVYL</sequence>
<feature type="domain" description="Mannosylglycerate hydrolase MGH1-like glycoside hydrolase" evidence="1">
    <location>
        <begin position="39"/>
        <end position="197"/>
    </location>
</feature>
<dbReference type="InterPro" id="IPR012341">
    <property type="entry name" value="6hp_glycosidase-like_sf"/>
</dbReference>
<dbReference type="Gene3D" id="1.50.10.10">
    <property type="match status" value="1"/>
</dbReference>
<dbReference type="GO" id="GO:0005975">
    <property type="term" value="P:carbohydrate metabolic process"/>
    <property type="evidence" value="ECO:0007669"/>
    <property type="project" value="InterPro"/>
</dbReference>
<proteinExistence type="predicted"/>
<dbReference type="InterPro" id="IPR008928">
    <property type="entry name" value="6-hairpin_glycosidase_sf"/>
</dbReference>
<dbReference type="EMBL" id="UINC01067237">
    <property type="protein sequence ID" value="SVB98709.1"/>
    <property type="molecule type" value="Genomic_DNA"/>
</dbReference>
<dbReference type="SUPFAM" id="SSF48208">
    <property type="entry name" value="Six-hairpin glycosidases"/>
    <property type="match status" value="1"/>
</dbReference>
<name>A0A382IHF1_9ZZZZ</name>
<protein>
    <recommendedName>
        <fullName evidence="1">Mannosylglycerate hydrolase MGH1-like glycoside hydrolase domain-containing protein</fullName>
    </recommendedName>
</protein>
<gene>
    <name evidence="2" type="ORF">METZ01_LOCUS251563</name>
</gene>
<dbReference type="InterPro" id="IPR054491">
    <property type="entry name" value="MGH1-like_GH"/>
</dbReference>
<accession>A0A382IHF1</accession>
<dbReference type="AlphaFoldDB" id="A0A382IHF1"/>
<evidence type="ECO:0000313" key="2">
    <source>
        <dbReference type="EMBL" id="SVB98709.1"/>
    </source>
</evidence>